<reference evidence="2" key="1">
    <citation type="submission" date="2022-07" db="EMBL/GenBank/DDBJ databases">
        <authorList>
            <person name="Wu T."/>
        </authorList>
    </citation>
    <scope>NUCLEOTIDE SEQUENCE</scope>
    <source>
        <strain evidence="2">SD-1</strain>
    </source>
</reference>
<proteinExistence type="predicted"/>
<organism evidence="2 3">
    <name type="scientific">Paenarthrobacter ureafaciens</name>
    <dbReference type="NCBI Taxonomy" id="37931"/>
    <lineage>
        <taxon>Bacteria</taxon>
        <taxon>Bacillati</taxon>
        <taxon>Actinomycetota</taxon>
        <taxon>Actinomycetes</taxon>
        <taxon>Micrococcales</taxon>
        <taxon>Micrococcaceae</taxon>
        <taxon>Paenarthrobacter</taxon>
    </lineage>
</organism>
<keyword evidence="3" id="KW-1185">Reference proteome</keyword>
<dbReference type="Proteomes" id="UP001163293">
    <property type="component" value="Chromosome"/>
</dbReference>
<evidence type="ECO:0000313" key="3">
    <source>
        <dbReference type="Proteomes" id="UP001163293"/>
    </source>
</evidence>
<dbReference type="InterPro" id="IPR056934">
    <property type="entry name" value="SH3_Rv0428c"/>
</dbReference>
<evidence type="ECO:0000259" key="1">
    <source>
        <dbReference type="Pfam" id="PF24551"/>
    </source>
</evidence>
<protein>
    <recommendedName>
        <fullName evidence="1">Histone acetyltransferase Rv0428c-like SH3 domain-containing protein</fullName>
    </recommendedName>
</protein>
<evidence type="ECO:0000313" key="2">
    <source>
        <dbReference type="EMBL" id="UYV96401.1"/>
    </source>
</evidence>
<name>A0AAX3EEN2_PAEUR</name>
<dbReference type="RefSeq" id="WP_021471765.1">
    <property type="nucleotide sequence ID" value="NZ_BDMH01000003.1"/>
</dbReference>
<dbReference type="GeneID" id="79884213"/>
<gene>
    <name evidence="2" type="ORF">NL394_15220</name>
</gene>
<accession>A0AAX3EEN2</accession>
<dbReference type="AlphaFoldDB" id="A0AAX3EEN2"/>
<dbReference type="EMBL" id="CP101185">
    <property type="protein sequence ID" value="UYV96401.1"/>
    <property type="molecule type" value="Genomic_DNA"/>
</dbReference>
<sequence length="79" mass="8683">MTQTLPPVQFLQTAEPGTRVVVRYRIADGLTDALGYLLEAGETSCTVRTRTSDVEIPLELVIAAKQVPPPPPRRQPTVR</sequence>
<dbReference type="Pfam" id="PF24551">
    <property type="entry name" value="SH3_Rv0428c"/>
    <property type="match status" value="1"/>
</dbReference>
<feature type="domain" description="Histone acetyltransferase Rv0428c-like SH3" evidence="1">
    <location>
        <begin position="15"/>
        <end position="65"/>
    </location>
</feature>